<dbReference type="PANTHER" id="PTHR38434">
    <property type="entry name" value="BLL2549 PROTEIN"/>
    <property type="match status" value="1"/>
</dbReference>
<feature type="transmembrane region" description="Helical" evidence="2">
    <location>
        <begin position="493"/>
        <end position="514"/>
    </location>
</feature>
<feature type="transmembrane region" description="Helical" evidence="2">
    <location>
        <begin position="755"/>
        <end position="777"/>
    </location>
</feature>
<feature type="transmembrane region" description="Helical" evidence="2">
    <location>
        <begin position="851"/>
        <end position="869"/>
    </location>
</feature>
<feature type="transmembrane region" description="Helical" evidence="2">
    <location>
        <begin position="255"/>
        <end position="274"/>
    </location>
</feature>
<feature type="transmembrane region" description="Helical" evidence="2">
    <location>
        <begin position="200"/>
        <end position="222"/>
    </location>
</feature>
<feature type="transmembrane region" description="Helical" evidence="2">
    <location>
        <begin position="228"/>
        <end position="248"/>
    </location>
</feature>
<feature type="compositionally biased region" description="Low complexity" evidence="1">
    <location>
        <begin position="50"/>
        <end position="59"/>
    </location>
</feature>
<dbReference type="InterPro" id="IPR019286">
    <property type="entry name" value="DUF2339_TM"/>
</dbReference>
<reference evidence="3 4" key="1">
    <citation type="submission" date="2018-04" db="EMBL/GenBank/DDBJ databases">
        <title>Genomic Encyclopedia of Type Strains, Phase III (KMG-III): the genomes of soil and plant-associated and newly described type strains.</title>
        <authorList>
            <person name="Whitman W."/>
        </authorList>
    </citation>
    <scope>NUCLEOTIDE SEQUENCE [LARGE SCALE GENOMIC DNA]</scope>
    <source>
        <strain evidence="3 4">JA192</strain>
    </source>
</reference>
<evidence type="ECO:0000313" key="3">
    <source>
        <dbReference type="EMBL" id="PTM79136.1"/>
    </source>
</evidence>
<feature type="transmembrane region" description="Helical" evidence="2">
    <location>
        <begin position="303"/>
        <end position="321"/>
    </location>
</feature>
<feature type="region of interest" description="Disordered" evidence="1">
    <location>
        <begin position="88"/>
        <end position="122"/>
    </location>
</feature>
<proteinExistence type="predicted"/>
<comment type="caution">
    <text evidence="3">The sequence shown here is derived from an EMBL/GenBank/DDBJ whole genome shotgun (WGS) entry which is preliminary data.</text>
</comment>
<accession>A0ABX5J7I4</accession>
<name>A0ABX5J7I4_9RHOB</name>
<feature type="transmembrane region" description="Helical" evidence="2">
    <location>
        <begin position="827"/>
        <end position="844"/>
    </location>
</feature>
<feature type="transmembrane region" description="Helical" evidence="2">
    <location>
        <begin position="881"/>
        <end position="901"/>
    </location>
</feature>
<dbReference type="PIRSF" id="PIRSF035905">
    <property type="entry name" value="UCP035905_mp"/>
    <property type="match status" value="1"/>
</dbReference>
<feature type="transmembrane region" description="Helical" evidence="2">
    <location>
        <begin position="626"/>
        <end position="644"/>
    </location>
</feature>
<feature type="region of interest" description="Disordered" evidence="1">
    <location>
        <begin position="50"/>
        <end position="75"/>
    </location>
</feature>
<feature type="transmembrane region" description="Helical" evidence="2">
    <location>
        <begin position="690"/>
        <end position="711"/>
    </location>
</feature>
<evidence type="ECO:0000256" key="1">
    <source>
        <dbReference type="SAM" id="MobiDB-lite"/>
    </source>
</evidence>
<feature type="transmembrane region" description="Helical" evidence="2">
    <location>
        <begin position="6"/>
        <end position="27"/>
    </location>
</feature>
<feature type="transmembrane region" description="Helical" evidence="2">
    <location>
        <begin position="401"/>
        <end position="420"/>
    </location>
</feature>
<dbReference type="PANTHER" id="PTHR38434:SF1">
    <property type="entry name" value="BLL2549 PROTEIN"/>
    <property type="match status" value="1"/>
</dbReference>
<keyword evidence="4" id="KW-1185">Reference proteome</keyword>
<dbReference type="EMBL" id="PZZW01000003">
    <property type="protein sequence ID" value="PTM79136.1"/>
    <property type="molecule type" value="Genomic_DNA"/>
</dbReference>
<feature type="transmembrane region" description="Helical" evidence="2">
    <location>
        <begin position="376"/>
        <end position="395"/>
    </location>
</feature>
<feature type="transmembrane region" description="Helical" evidence="2">
    <location>
        <begin position="789"/>
        <end position="807"/>
    </location>
</feature>
<feature type="transmembrane region" description="Helical" evidence="2">
    <location>
        <begin position="723"/>
        <end position="743"/>
    </location>
</feature>
<feature type="transmembrane region" description="Helical" evidence="2">
    <location>
        <begin position="520"/>
        <end position="539"/>
    </location>
</feature>
<dbReference type="Pfam" id="PF10101">
    <property type="entry name" value="DUF2339"/>
    <property type="match status" value="1"/>
</dbReference>
<protein>
    <submittedName>
        <fullName evidence="3">Membrane protein</fullName>
    </submittedName>
</protein>
<feature type="transmembrane region" description="Helical" evidence="2">
    <location>
        <begin position="280"/>
        <end position="298"/>
    </location>
</feature>
<organism evidence="3 4">
    <name type="scientific">Cereibacter johrii</name>
    <dbReference type="NCBI Taxonomy" id="445629"/>
    <lineage>
        <taxon>Bacteria</taxon>
        <taxon>Pseudomonadati</taxon>
        <taxon>Pseudomonadota</taxon>
        <taxon>Alphaproteobacteria</taxon>
        <taxon>Rhodobacterales</taxon>
        <taxon>Paracoccaceae</taxon>
        <taxon>Cereibacter</taxon>
    </lineage>
</organism>
<gene>
    <name evidence="3" type="ORF">C8J29_103232</name>
</gene>
<keyword evidence="2" id="KW-0812">Transmembrane</keyword>
<evidence type="ECO:0000313" key="4">
    <source>
        <dbReference type="Proteomes" id="UP000240800"/>
    </source>
</evidence>
<evidence type="ECO:0000256" key="2">
    <source>
        <dbReference type="SAM" id="Phobius"/>
    </source>
</evidence>
<feature type="transmembrane region" description="Helical" evidence="2">
    <location>
        <begin position="427"/>
        <end position="446"/>
    </location>
</feature>
<keyword evidence="2" id="KW-1133">Transmembrane helix</keyword>
<feature type="transmembrane region" description="Helical" evidence="2">
    <location>
        <begin position="168"/>
        <end position="188"/>
    </location>
</feature>
<dbReference type="InterPro" id="IPR014600">
    <property type="entry name" value="UCP035905_mem"/>
</dbReference>
<sequence length="912" mass="94924">MNEDFFILMGVLLAAVLLATPIATLVLTLRHRRLSARVAKLEAALAAALARPGPAPAEAPRAEPRPSPERPPADRIEAVGPWARAGRAALPPSPGAAEPRAPVPSESGLPGPASGDLPPPERTGPDRIAALSLWLRSNWAFTLSAVSLALAGIFFVQYGIEQGLLPPALRVAAAVGFGGALVAAGEWIRRRGGDGEEAPALLLPSTFSAAGLVSIYGGIVAGRLLYGLYGPELTLVGLVATTLGAVLLGWRHGPFLVAMGLAGAGAAPFLVAGGQGATAALYPYYILVAFLGLAVDAFRLWRWVSVLALVIGTGGAFLMYLGGAGQGGWALTLGALVLLAVVVPGRAPVPEHAAPAPSERLTAILLARGADAGLRLSVPVQLALGMVAAASFALWFTVEGFWSFGTLAALAVGLVALSLRAPGIGDLALLPAAAFLLRLWTDLWMASQFAGLALGSRPPETSPPATVTALLALAAVLSAAFAGRAFGSVRRPLALGAVLTAPVAAALLEFRWAPGPVLGPLPWALHVMAVAALMTWFAVRWSRLEDRRPMAWAILSALASVALALFLLLDAAALTLALAVLVAAAAWLDRRLRLVEMGWFLQAGVAAISYRLVVDPGLVWARFAPALPMLAAFAGAIAAVVGARRLLPPERRLERAVAESAAAAWAALLVNVLLTRRFPQIDPIESANTHWFLTVQALPWLVVAGAQLWRIGAGGRIDLLRRFVAAGALALALMPLGLAVTAANPLGAGLRGEILGLPLLDTLLLAYALPGGLFLLGARHLPGLGRLRAALAALGGAFLLLWAVLEIRRLWHGPRIDAPGVLQGELYSYTVALLAGGAVLLWQAVRLRSELLRRLAMAVLALTVAKVFLWDAAGLSGLVRVLSFFCLGLVLAGMAWLNTMVRRAMAVDQGRS</sequence>
<keyword evidence="2" id="KW-0472">Membrane</keyword>
<dbReference type="RefSeq" id="WP_108223234.1">
    <property type="nucleotide sequence ID" value="NZ_PZZW01000003.1"/>
</dbReference>
<feature type="transmembrane region" description="Helical" evidence="2">
    <location>
        <begin position="466"/>
        <end position="486"/>
    </location>
</feature>
<feature type="transmembrane region" description="Helical" evidence="2">
    <location>
        <begin position="327"/>
        <end position="345"/>
    </location>
</feature>
<feature type="transmembrane region" description="Helical" evidence="2">
    <location>
        <begin position="656"/>
        <end position="678"/>
    </location>
</feature>
<feature type="compositionally biased region" description="Basic and acidic residues" evidence="1">
    <location>
        <begin position="60"/>
        <end position="75"/>
    </location>
</feature>
<feature type="transmembrane region" description="Helical" evidence="2">
    <location>
        <begin position="551"/>
        <end position="568"/>
    </location>
</feature>
<dbReference type="Proteomes" id="UP000240800">
    <property type="component" value="Unassembled WGS sequence"/>
</dbReference>
<feature type="transmembrane region" description="Helical" evidence="2">
    <location>
        <begin position="137"/>
        <end position="156"/>
    </location>
</feature>